<dbReference type="Pfam" id="PF00005">
    <property type="entry name" value="ABC_tran"/>
    <property type="match status" value="1"/>
</dbReference>
<comment type="subcellular location">
    <subcellularLocation>
        <location evidence="1">Cell membrane</location>
        <topology evidence="1">Multi-pass membrane protein</topology>
    </subcellularLocation>
</comment>
<dbReference type="InterPro" id="IPR003593">
    <property type="entry name" value="AAA+_ATPase"/>
</dbReference>
<evidence type="ECO:0000256" key="5">
    <source>
        <dbReference type="ARBA" id="ARBA00022989"/>
    </source>
</evidence>
<dbReference type="PANTHER" id="PTHR24221">
    <property type="entry name" value="ATP-BINDING CASSETTE SUB-FAMILY B"/>
    <property type="match status" value="1"/>
</dbReference>
<evidence type="ECO:0000256" key="3">
    <source>
        <dbReference type="ARBA" id="ARBA00022741"/>
    </source>
</evidence>
<dbReference type="CDD" id="cd03251">
    <property type="entry name" value="ABCC_MsbA"/>
    <property type="match status" value="1"/>
</dbReference>
<evidence type="ECO:0000256" key="4">
    <source>
        <dbReference type="ARBA" id="ARBA00022840"/>
    </source>
</evidence>
<keyword evidence="5 7" id="KW-1133">Transmembrane helix</keyword>
<dbReference type="InterPro" id="IPR003439">
    <property type="entry name" value="ABC_transporter-like_ATP-bd"/>
</dbReference>
<keyword evidence="6 7" id="KW-0472">Membrane</keyword>
<dbReference type="GO" id="GO:0005524">
    <property type="term" value="F:ATP binding"/>
    <property type="evidence" value="ECO:0007669"/>
    <property type="project" value="UniProtKB-KW"/>
</dbReference>
<dbReference type="PANTHER" id="PTHR24221:SF654">
    <property type="entry name" value="ATP-BINDING CASSETTE SUB-FAMILY B MEMBER 6"/>
    <property type="match status" value="1"/>
</dbReference>
<feature type="domain" description="ABC transporter" evidence="8">
    <location>
        <begin position="378"/>
        <end position="612"/>
    </location>
</feature>
<dbReference type="Proteomes" id="UP001476950">
    <property type="component" value="Unassembled WGS sequence"/>
</dbReference>
<dbReference type="RefSeq" id="WP_190449502.1">
    <property type="nucleotide sequence ID" value="NZ_JAMPLM010000013.1"/>
</dbReference>
<evidence type="ECO:0000313" key="11">
    <source>
        <dbReference type="Proteomes" id="UP001476950"/>
    </source>
</evidence>
<accession>A0ABV0KKL2</accession>
<keyword evidence="3" id="KW-0547">Nucleotide-binding</keyword>
<evidence type="ECO:0000259" key="9">
    <source>
        <dbReference type="PROSITE" id="PS50929"/>
    </source>
</evidence>
<keyword evidence="2 7" id="KW-0812">Transmembrane</keyword>
<feature type="transmembrane region" description="Helical" evidence="7">
    <location>
        <begin position="172"/>
        <end position="192"/>
    </location>
</feature>
<feature type="domain" description="ABC transmembrane type-1" evidence="9">
    <location>
        <begin position="41"/>
        <end position="344"/>
    </location>
</feature>
<dbReference type="PROSITE" id="PS00211">
    <property type="entry name" value="ABC_TRANSPORTER_1"/>
    <property type="match status" value="1"/>
</dbReference>
<dbReference type="InterPro" id="IPR039421">
    <property type="entry name" value="Type_1_exporter"/>
</dbReference>
<feature type="transmembrane region" description="Helical" evidence="7">
    <location>
        <begin position="39"/>
        <end position="65"/>
    </location>
</feature>
<organism evidence="10 11">
    <name type="scientific">Stenomitos frigidus AS-A4</name>
    <dbReference type="NCBI Taxonomy" id="2933935"/>
    <lineage>
        <taxon>Bacteria</taxon>
        <taxon>Bacillati</taxon>
        <taxon>Cyanobacteriota</taxon>
        <taxon>Cyanophyceae</taxon>
        <taxon>Leptolyngbyales</taxon>
        <taxon>Leptolyngbyaceae</taxon>
        <taxon>Stenomitos</taxon>
    </lineage>
</organism>
<dbReference type="InterPro" id="IPR017871">
    <property type="entry name" value="ABC_transporter-like_CS"/>
</dbReference>
<gene>
    <name evidence="10" type="ORF">NDI38_15245</name>
</gene>
<evidence type="ECO:0000259" key="8">
    <source>
        <dbReference type="PROSITE" id="PS50893"/>
    </source>
</evidence>
<feature type="transmembrane region" description="Helical" evidence="7">
    <location>
        <begin position="198"/>
        <end position="220"/>
    </location>
</feature>
<dbReference type="InterPro" id="IPR011527">
    <property type="entry name" value="ABC1_TM_dom"/>
</dbReference>
<sequence length="633" mass="70364">MLLKIPAPIRRSLKRTLKATDFWKENYTILREFKHFPMVAVAAILCAIGAASFEGFSFGFLLAFLQSLVNPDAPPFQTGVGWFDQGILGINEPSINRLYRVSALILTATWIRSTFNYLTQIYTDLTQQKLIDRLRKQIFEQLQALSLSFFSKTHSGELLNTLTSEIGRLQSAFGLLAFIVTRSLTLSVYVFLMFRISWQLSLISVALFSLLAVALSQLIARIREASAGVSITNGRFTSIAMEFINGIRTVQAFATQDFERRRFYQASADVLDASMKATRGFALVRPLAEGLATTVLVGMIILALTLFVSNGVMQTASLLTFLFLLFRLVPALHEINGSRAAMSSYWGSLNNIRELLSTVNKPYLKDGERQFPGLQAAITFQSVDFGYDPQQPILTDINLTIKQGEMTALVGASGAGKTTLVDLLPRFYDVTHGSILIDGVDIREFQINSLRKRFAIVSQDTFIFNTSVRDNIAYGSEGATDDEIVEVARLANALEFIQEMPEGFATRLGDRGVRLSGGQRQRIAIARAILRNPEILILDEATSALDSISERLIQASLEKLAEGRTVIVIAHRLSTIIRADKVVVMEQGRIVEEGGYQALLEQRGKLWNYHQMQYETGNRANDPAIAGMINVEP</sequence>
<keyword evidence="11" id="KW-1185">Reference proteome</keyword>
<comment type="caution">
    <text evidence="10">The sequence shown here is derived from an EMBL/GenBank/DDBJ whole genome shotgun (WGS) entry which is preliminary data.</text>
</comment>
<dbReference type="Gene3D" id="1.20.1560.10">
    <property type="entry name" value="ABC transporter type 1, transmembrane domain"/>
    <property type="match status" value="1"/>
</dbReference>
<dbReference type="InterPro" id="IPR027417">
    <property type="entry name" value="P-loop_NTPase"/>
</dbReference>
<evidence type="ECO:0000256" key="2">
    <source>
        <dbReference type="ARBA" id="ARBA00022692"/>
    </source>
</evidence>
<protein>
    <submittedName>
        <fullName evidence="10">ABC transporter ATP-binding protein/permease</fullName>
    </submittedName>
</protein>
<dbReference type="SUPFAM" id="SSF90123">
    <property type="entry name" value="ABC transporter transmembrane region"/>
    <property type="match status" value="1"/>
</dbReference>
<dbReference type="PROSITE" id="PS50929">
    <property type="entry name" value="ABC_TM1F"/>
    <property type="match status" value="1"/>
</dbReference>
<reference evidence="10 11" key="1">
    <citation type="submission" date="2022-04" db="EMBL/GenBank/DDBJ databases">
        <title>Positive selection, recombination, and allopatry shape intraspecific diversity of widespread and dominant cyanobacteria.</title>
        <authorList>
            <person name="Wei J."/>
            <person name="Shu W."/>
            <person name="Hu C."/>
        </authorList>
    </citation>
    <scope>NUCLEOTIDE SEQUENCE [LARGE SCALE GENOMIC DNA]</scope>
    <source>
        <strain evidence="10 11">AS-A4</strain>
    </source>
</reference>
<keyword evidence="4 10" id="KW-0067">ATP-binding</keyword>
<dbReference type="Gene3D" id="3.40.50.300">
    <property type="entry name" value="P-loop containing nucleotide triphosphate hydrolases"/>
    <property type="match status" value="1"/>
</dbReference>
<dbReference type="Pfam" id="PF00664">
    <property type="entry name" value="ABC_membrane"/>
    <property type="match status" value="1"/>
</dbReference>
<proteinExistence type="predicted"/>
<dbReference type="InterPro" id="IPR036640">
    <property type="entry name" value="ABC1_TM_sf"/>
</dbReference>
<dbReference type="SUPFAM" id="SSF52540">
    <property type="entry name" value="P-loop containing nucleoside triphosphate hydrolases"/>
    <property type="match status" value="1"/>
</dbReference>
<dbReference type="SMART" id="SM00382">
    <property type="entry name" value="AAA"/>
    <property type="match status" value="1"/>
</dbReference>
<evidence type="ECO:0000313" key="10">
    <source>
        <dbReference type="EMBL" id="MEP1059794.1"/>
    </source>
</evidence>
<feature type="transmembrane region" description="Helical" evidence="7">
    <location>
        <begin position="287"/>
        <end position="308"/>
    </location>
</feature>
<dbReference type="PROSITE" id="PS50893">
    <property type="entry name" value="ABC_TRANSPORTER_2"/>
    <property type="match status" value="1"/>
</dbReference>
<evidence type="ECO:0000256" key="1">
    <source>
        <dbReference type="ARBA" id="ARBA00004651"/>
    </source>
</evidence>
<evidence type="ECO:0000256" key="7">
    <source>
        <dbReference type="SAM" id="Phobius"/>
    </source>
</evidence>
<evidence type="ECO:0000256" key="6">
    <source>
        <dbReference type="ARBA" id="ARBA00023136"/>
    </source>
</evidence>
<dbReference type="NCBIfam" id="NF045513">
    <property type="entry name" value="HepA_fam_ABC"/>
    <property type="match status" value="1"/>
</dbReference>
<dbReference type="EMBL" id="JAMPLM010000013">
    <property type="protein sequence ID" value="MEP1059794.1"/>
    <property type="molecule type" value="Genomic_DNA"/>
</dbReference>
<name>A0ABV0KKL2_9CYAN</name>